<proteinExistence type="predicted"/>
<dbReference type="Pfam" id="PF02082">
    <property type="entry name" value="Rrf2"/>
    <property type="match status" value="1"/>
</dbReference>
<dbReference type="PATRIC" id="fig|568814.3.peg.314"/>
<dbReference type="HOGENOM" id="CLU_107144_4_2_9"/>
<dbReference type="GO" id="GO:0005829">
    <property type="term" value="C:cytosol"/>
    <property type="evidence" value="ECO:0007669"/>
    <property type="project" value="TreeGrafter"/>
</dbReference>
<dbReference type="PANTHER" id="PTHR33221">
    <property type="entry name" value="WINGED HELIX-TURN-HELIX TRANSCRIPTIONAL REGULATOR, RRF2 FAMILY"/>
    <property type="match status" value="1"/>
</dbReference>
<dbReference type="KEGG" id="ssb:SSUBM407_0292"/>
<dbReference type="EMBL" id="FM252032">
    <property type="protein sequence ID" value="CAZ55124.1"/>
    <property type="molecule type" value="Genomic_DNA"/>
</dbReference>
<reference evidence="1 2" key="1">
    <citation type="journal article" date="2009" name="PLoS ONE">
        <title>Rapid evolution of virulence and drug resistance in the emerging zoonotic pathogen Streptococcus suis.</title>
        <authorList>
            <person name="Holden M.T.G."/>
            <person name="Hauser H."/>
            <person name="Sanders M."/>
            <person name="Ngo T.H."/>
            <person name="Cherevach I."/>
            <person name="Cronin A."/>
            <person name="Goodhead I."/>
            <person name="Mungall K."/>
            <person name="Quail M.A."/>
            <person name="Price C."/>
            <person name="Rabbinowitsch E."/>
            <person name="Sharp S."/>
            <person name="Croucher N.J."/>
            <person name="Chieu T.B."/>
            <person name="Mai N.T.H."/>
            <person name="Diep T.S."/>
            <person name="Chinh N.T."/>
            <person name="Kehoe M."/>
            <person name="Leigh J.A."/>
            <person name="Ward P.N."/>
            <person name="Dowson C.G."/>
            <person name="Whatmore A.M."/>
            <person name="Chanter N."/>
            <person name="Iversen P."/>
            <person name="Gottschalk M."/>
            <person name="Slater J.D."/>
            <person name="Smith H.E."/>
            <person name="Spratt B.G."/>
            <person name="Xu J."/>
            <person name="Ye C."/>
            <person name="Bentley S."/>
            <person name="Barrell B.G."/>
            <person name="Schultsz C."/>
            <person name="Maskell D.J."/>
            <person name="Parkhill J."/>
        </authorList>
    </citation>
    <scope>NUCLEOTIDE SEQUENCE [LARGE SCALE GENOMIC DNA]</scope>
    <source>
        <strain evidence="1 2">BM407</strain>
    </source>
</reference>
<dbReference type="InterPro" id="IPR000944">
    <property type="entry name" value="Tscrpt_reg_Rrf2"/>
</dbReference>
<dbReference type="GeneID" id="8154518"/>
<dbReference type="Gene3D" id="1.10.10.10">
    <property type="entry name" value="Winged helix-like DNA-binding domain superfamily/Winged helix DNA-binding domain"/>
    <property type="match status" value="1"/>
</dbReference>
<evidence type="ECO:0000313" key="1">
    <source>
        <dbReference type="EMBL" id="CAZ55124.1"/>
    </source>
</evidence>
<protein>
    <submittedName>
        <fullName evidence="1">Transcription regulation protein</fullName>
    </submittedName>
</protein>
<organism evidence="1 2">
    <name type="scientific">Streptococcus suis (strain BM407)</name>
    <dbReference type="NCBI Taxonomy" id="568814"/>
    <lineage>
        <taxon>Bacteria</taxon>
        <taxon>Bacillati</taxon>
        <taxon>Bacillota</taxon>
        <taxon>Bacilli</taxon>
        <taxon>Lactobacillales</taxon>
        <taxon>Streptococcaceae</taxon>
        <taxon>Streptococcus</taxon>
    </lineage>
</organism>
<evidence type="ECO:0000313" key="2">
    <source>
        <dbReference type="Proteomes" id="UP000009077"/>
    </source>
</evidence>
<dbReference type="AlphaFoldDB" id="A0A0H3MXN8"/>
<dbReference type="SUPFAM" id="SSF46785">
    <property type="entry name" value="Winged helix' DNA-binding domain"/>
    <property type="match status" value="1"/>
</dbReference>
<dbReference type="InterPro" id="IPR036390">
    <property type="entry name" value="WH_DNA-bd_sf"/>
</dbReference>
<sequence>MQISNKFTIAIHALAFIHLFQDQQRVTSKVLANSIQANPVIIRSVLSGLKEAGIVDAKQGSGGFRLAKTLDDISLYDIFVTVDNIDKKGLFNFHENPHPDCIVEGNIHAAVDDKLVQVQTAMEKELKTMYMSDVLVDLEKAIEEKVKRI</sequence>
<dbReference type="Proteomes" id="UP000009077">
    <property type="component" value="Chromosome"/>
</dbReference>
<dbReference type="PANTHER" id="PTHR33221:SF15">
    <property type="entry name" value="HTH-TYPE TRANSCRIPTIONAL REGULATOR YWGB-RELATED"/>
    <property type="match status" value="1"/>
</dbReference>
<dbReference type="PROSITE" id="PS51197">
    <property type="entry name" value="HTH_RRF2_2"/>
    <property type="match status" value="1"/>
</dbReference>
<keyword evidence="2" id="KW-1185">Reference proteome</keyword>
<gene>
    <name evidence="1" type="ordered locus">SSUBM407_0292</name>
</gene>
<dbReference type="InterPro" id="IPR036388">
    <property type="entry name" value="WH-like_DNA-bd_sf"/>
</dbReference>
<accession>A0A0H3MXN8</accession>
<dbReference type="GO" id="GO:0003700">
    <property type="term" value="F:DNA-binding transcription factor activity"/>
    <property type="evidence" value="ECO:0007669"/>
    <property type="project" value="TreeGrafter"/>
</dbReference>
<name>A0A0H3MXN8_STRS4</name>
<dbReference type="RefSeq" id="WP_012775495.1">
    <property type="nucleotide sequence ID" value="NC_012926.1"/>
</dbReference>